<dbReference type="PATRIC" id="fig|1150625.3.peg.3336"/>
<evidence type="ECO:0000313" key="2">
    <source>
        <dbReference type="Proteomes" id="UP000074108"/>
    </source>
</evidence>
<accession>A0A147K4I7</accession>
<dbReference type="STRING" id="1150625.Q75_15950"/>
<comment type="caution">
    <text evidence="1">The sequence shown here is derived from an EMBL/GenBank/DDBJ whole genome shotgun (WGS) entry which is preliminary data.</text>
</comment>
<dbReference type="AlphaFoldDB" id="A0A147K4I7"/>
<name>A0A147K4I7_9BACI</name>
<proteinExistence type="predicted"/>
<dbReference type="GO" id="GO:0016740">
    <property type="term" value="F:transferase activity"/>
    <property type="evidence" value="ECO:0007669"/>
    <property type="project" value="UniProtKB-KW"/>
</dbReference>
<keyword evidence="1" id="KW-0808">Transferase</keyword>
<protein>
    <submittedName>
        <fullName evidence="1">Gamma-glutamyl cyclotransferase</fullName>
    </submittedName>
</protein>
<sequence length="70" mass="7934">MDKFFTQPNCDRCGGSLKGGRIMSMYNTDCICLTCKDKESKRADYGEAVKADHEEIRKGNYNYKGIKGEN</sequence>
<dbReference type="Proteomes" id="UP000074108">
    <property type="component" value="Unassembled WGS sequence"/>
</dbReference>
<keyword evidence="2" id="KW-1185">Reference proteome</keyword>
<reference evidence="1 2" key="1">
    <citation type="journal article" date="2016" name="Front. Microbiol.">
        <title>Microevolution Analysis of Bacillus coahuilensis Unveils Differences in Phosphorus Acquisition Strategies and Their Regulation.</title>
        <authorList>
            <person name="Gomez-Lunar Z."/>
            <person name="Hernandez-Gonzalez I."/>
            <person name="Rodriguez-Torres M.D."/>
            <person name="Souza V."/>
            <person name="Olmedo-Alvarez G."/>
        </authorList>
    </citation>
    <scope>NUCLEOTIDE SEQUENCE [LARGE SCALE GENOMIC DNA]</scope>
    <source>
        <strain evidence="2">p1.1.43</strain>
    </source>
</reference>
<organism evidence="1 2">
    <name type="scientific">Bacillus coahuilensis p1.1.43</name>
    <dbReference type="NCBI Taxonomy" id="1150625"/>
    <lineage>
        <taxon>Bacteria</taxon>
        <taxon>Bacillati</taxon>
        <taxon>Bacillota</taxon>
        <taxon>Bacilli</taxon>
        <taxon>Bacillales</taxon>
        <taxon>Bacillaceae</taxon>
        <taxon>Bacillus</taxon>
    </lineage>
</organism>
<gene>
    <name evidence="1" type="ORF">Q75_15950</name>
</gene>
<dbReference type="EMBL" id="LDYG01000052">
    <property type="protein sequence ID" value="KUP04284.1"/>
    <property type="molecule type" value="Genomic_DNA"/>
</dbReference>
<evidence type="ECO:0000313" key="1">
    <source>
        <dbReference type="EMBL" id="KUP04284.1"/>
    </source>
</evidence>
<dbReference type="OrthoDB" id="9812979at2"/>